<dbReference type="RefSeq" id="XP_020849727.1">
    <property type="nucleotide sequence ID" value="XM_020994068.1"/>
</dbReference>
<reference evidence="4" key="1">
    <citation type="submission" date="2025-08" db="UniProtKB">
        <authorList>
            <consortium name="RefSeq"/>
        </authorList>
    </citation>
    <scope>IDENTIFICATION</scope>
    <source>
        <tissue evidence="4">Spleen</tissue>
    </source>
</reference>
<dbReference type="InParanoid" id="A0A6P5KWN3"/>
<evidence type="ECO:0000313" key="4">
    <source>
        <dbReference type="RefSeq" id="XP_020849727.1"/>
    </source>
</evidence>
<dbReference type="SMART" id="SM00589">
    <property type="entry name" value="PRY"/>
    <property type="match status" value="1"/>
</dbReference>
<keyword evidence="3" id="KW-1185">Reference proteome</keyword>
<proteinExistence type="predicted"/>
<dbReference type="InterPro" id="IPR043136">
    <property type="entry name" value="B30.2/SPRY_sf"/>
</dbReference>
<organism evidence="3 4">
    <name type="scientific">Phascolarctos cinereus</name>
    <name type="common">Koala</name>
    <dbReference type="NCBI Taxonomy" id="38626"/>
    <lineage>
        <taxon>Eukaryota</taxon>
        <taxon>Metazoa</taxon>
        <taxon>Chordata</taxon>
        <taxon>Craniata</taxon>
        <taxon>Vertebrata</taxon>
        <taxon>Euteleostomi</taxon>
        <taxon>Mammalia</taxon>
        <taxon>Metatheria</taxon>
        <taxon>Diprotodontia</taxon>
        <taxon>Phascolarctidae</taxon>
        <taxon>Phascolarctos</taxon>
    </lineage>
</organism>
<dbReference type="InterPro" id="IPR050143">
    <property type="entry name" value="TRIM/RBCC"/>
</dbReference>
<protein>
    <submittedName>
        <fullName evidence="4">Probable E3 ubiquitin-protein ligase TRIML1</fullName>
    </submittedName>
</protein>
<feature type="coiled-coil region" evidence="1">
    <location>
        <begin position="374"/>
        <end position="401"/>
    </location>
</feature>
<feature type="domain" description="B30.2/SPRY" evidence="2">
    <location>
        <begin position="148"/>
        <end position="347"/>
    </location>
</feature>
<dbReference type="PANTHER" id="PTHR24103">
    <property type="entry name" value="E3 UBIQUITIN-PROTEIN LIGASE TRIM"/>
    <property type="match status" value="1"/>
</dbReference>
<gene>
    <name evidence="4" type="primary">LOC110213675</name>
</gene>
<sequence length="444" mass="51523">MEHQVLPLEMTTENDQDKLQEMLNDLWEKINKTEIVLAEEKEKYTWSKANVQIMKQAVVTTYRRMHQFLRKEELHHLERLDKKERKNLEKLKKIELKLSQQVQDLQRTAIQLGMDFKKLDLKMVLDVKDMLNKSEVLLLQYPQDDFPKWTMCHVTGLREMMMAFQRDITLDPETANPYLIVSPDLKSVKHSCVPQNVPDHPKRFTYSATVLSAQSFISGIHYWEVEVAGMTEWEVGICKDSINRKGNPPLLSGELIALKTFKVGDSFCLANSQIEGSFHIKKPLQKIGIFLDYESGHISFYNVTDGLLIYGISAVAFQGPLRSFFSPCFQNEDNTSKSLVICPSYEFLKNEEKWHLYSMGREESENMKSLRKNEAKLFQHLQNLRKVITDLEQNNQKADLQLLQVVGDALNSSESLLNYRPEAASTRVHVSNHWHMGNDETLQR</sequence>
<dbReference type="Gene3D" id="2.60.120.920">
    <property type="match status" value="1"/>
</dbReference>
<dbReference type="InterPro" id="IPR003877">
    <property type="entry name" value="SPRY_dom"/>
</dbReference>
<evidence type="ECO:0000313" key="3">
    <source>
        <dbReference type="Proteomes" id="UP000515140"/>
    </source>
</evidence>
<dbReference type="CDD" id="cd13733">
    <property type="entry name" value="SPRY_PRY_C-I_1"/>
    <property type="match status" value="1"/>
</dbReference>
<accession>A0A6P5KWN3</accession>
<dbReference type="FunFam" id="2.60.120.920:FF:000004">
    <property type="entry name" value="Butyrophilin subfamily 1 member A1"/>
    <property type="match status" value="1"/>
</dbReference>
<dbReference type="AlphaFoldDB" id="A0A6P5KWN3"/>
<dbReference type="KEGG" id="pcw:110213675"/>
<evidence type="ECO:0000256" key="1">
    <source>
        <dbReference type="SAM" id="Coils"/>
    </source>
</evidence>
<name>A0A6P5KWN3_PHACI</name>
<dbReference type="Pfam" id="PF13765">
    <property type="entry name" value="PRY"/>
    <property type="match status" value="1"/>
</dbReference>
<keyword evidence="1" id="KW-0175">Coiled coil</keyword>
<dbReference type="SUPFAM" id="SSF49899">
    <property type="entry name" value="Concanavalin A-like lectins/glucanases"/>
    <property type="match status" value="1"/>
</dbReference>
<dbReference type="SMART" id="SM00449">
    <property type="entry name" value="SPRY"/>
    <property type="match status" value="1"/>
</dbReference>
<dbReference type="PROSITE" id="PS50188">
    <property type="entry name" value="B302_SPRY"/>
    <property type="match status" value="1"/>
</dbReference>
<dbReference type="InterPro" id="IPR006574">
    <property type="entry name" value="PRY"/>
</dbReference>
<dbReference type="PRINTS" id="PR01407">
    <property type="entry name" value="BUTYPHLNCDUF"/>
</dbReference>
<dbReference type="Pfam" id="PF00622">
    <property type="entry name" value="SPRY"/>
    <property type="match status" value="1"/>
</dbReference>
<evidence type="ECO:0000259" key="2">
    <source>
        <dbReference type="PROSITE" id="PS50188"/>
    </source>
</evidence>
<dbReference type="InterPro" id="IPR003879">
    <property type="entry name" value="Butyrophylin_SPRY"/>
</dbReference>
<dbReference type="InterPro" id="IPR001870">
    <property type="entry name" value="B30.2/SPRY"/>
</dbReference>
<dbReference type="Proteomes" id="UP000515140">
    <property type="component" value="Unplaced"/>
</dbReference>
<dbReference type="GeneID" id="110213675"/>
<feature type="coiled-coil region" evidence="1">
    <location>
        <begin position="77"/>
        <end position="108"/>
    </location>
</feature>
<dbReference type="InterPro" id="IPR013320">
    <property type="entry name" value="ConA-like_dom_sf"/>
</dbReference>